<dbReference type="PANTHER" id="PTHR47435">
    <property type="entry name" value="KELCH REPEAT PROTEIN (AFU_ORTHOLOGUE AFUA_5G12780)"/>
    <property type="match status" value="1"/>
</dbReference>
<dbReference type="Pfam" id="PF24681">
    <property type="entry name" value="Kelch_KLHDC2_KLHL20_DRC7"/>
    <property type="match status" value="1"/>
</dbReference>
<name>A0A0D2EBH7_CLAB1</name>
<keyword evidence="2" id="KW-0408">Iron</keyword>
<proteinExistence type="predicted"/>
<reference evidence="3" key="1">
    <citation type="submission" date="2015-01" db="EMBL/GenBank/DDBJ databases">
        <title>The Genome Sequence of Cladophialophora bantiana CBS 173.52.</title>
        <authorList>
            <consortium name="The Broad Institute Genomics Platform"/>
            <person name="Cuomo C."/>
            <person name="de Hoog S."/>
            <person name="Gorbushina A."/>
            <person name="Stielow B."/>
            <person name="Teixiera M."/>
            <person name="Abouelleil A."/>
            <person name="Chapman S.B."/>
            <person name="Priest M."/>
            <person name="Young S.K."/>
            <person name="Wortman J."/>
            <person name="Nusbaum C."/>
            <person name="Birren B."/>
        </authorList>
    </citation>
    <scope>NUCLEOTIDE SEQUENCE [LARGE SCALE GENOMIC DNA]</scope>
    <source>
        <strain evidence="3">CBS 173.52</strain>
    </source>
</reference>
<dbReference type="GeneID" id="27705020"/>
<dbReference type="EMBL" id="KN847004">
    <property type="protein sequence ID" value="KIW87456.1"/>
    <property type="molecule type" value="Genomic_DNA"/>
</dbReference>
<dbReference type="HOGENOM" id="CLU_030461_1_1_1"/>
<keyword evidence="1" id="KW-0677">Repeat</keyword>
<organism evidence="3 4">
    <name type="scientific">Cladophialophora bantiana (strain ATCC 10958 / CBS 173.52 / CDC B-1940 / NIH 8579)</name>
    <name type="common">Xylohypha bantiana</name>
    <dbReference type="NCBI Taxonomy" id="1442370"/>
    <lineage>
        <taxon>Eukaryota</taxon>
        <taxon>Fungi</taxon>
        <taxon>Dikarya</taxon>
        <taxon>Ascomycota</taxon>
        <taxon>Pezizomycotina</taxon>
        <taxon>Eurotiomycetes</taxon>
        <taxon>Chaetothyriomycetidae</taxon>
        <taxon>Chaetothyriales</taxon>
        <taxon>Herpotrichiellaceae</taxon>
        <taxon>Cladophialophora</taxon>
    </lineage>
</organism>
<dbReference type="RefSeq" id="XP_016614125.1">
    <property type="nucleotide sequence ID" value="XM_016769800.1"/>
</dbReference>
<sequence>MVSAKWTQILDTQRVKRSSQALSVIGTDAYIYGGEIKPREPVNSDIHVIHLAEVHNDADLVSKITASNSGPSPRVGVLSTGLDGKLYVFSGRGGVAMSPIEEKGSLWVFDPVEEQWARVAPKDETLPYPEGRSYYALTSDGNDTIFLHAGCPEKGRLCDLWSFNIMDRAWKRLADAPEPARGGPSIAFSEGKVYRMNGFDGKTEQGGNLDVYDVANDIWTTITYPADGCSGPTARSVSCLVATRISGKPVLVTVFGESDPSNLGHQGAGKMLDDAWIFYIDTSIWTKVDMSGSDRPAARGWFDADVLQSSPSTKLVIHGGLAESNERLGDLWTLELGD</sequence>
<protein>
    <recommendedName>
        <fullName evidence="5">Kelch repeat protein</fullName>
    </recommendedName>
</protein>
<evidence type="ECO:0000313" key="3">
    <source>
        <dbReference type="EMBL" id="KIW87456.1"/>
    </source>
</evidence>
<dbReference type="InterPro" id="IPR015915">
    <property type="entry name" value="Kelch-typ_b-propeller"/>
</dbReference>
<accession>A0A0D2EBH7</accession>
<dbReference type="PANTHER" id="PTHR47435:SF4">
    <property type="entry name" value="KELCH REPEAT PROTEIN (AFU_ORTHOLOGUE AFUA_5G12780)"/>
    <property type="match status" value="1"/>
</dbReference>
<gene>
    <name evidence="3" type="ORF">Z519_12092</name>
</gene>
<dbReference type="AlphaFoldDB" id="A0A0D2EBH7"/>
<dbReference type="VEuPathDB" id="FungiDB:Z519_12092"/>
<evidence type="ECO:0008006" key="5">
    <source>
        <dbReference type="Google" id="ProtNLM"/>
    </source>
</evidence>
<evidence type="ECO:0000256" key="1">
    <source>
        <dbReference type="ARBA" id="ARBA00022737"/>
    </source>
</evidence>
<dbReference type="GO" id="GO:0019760">
    <property type="term" value="P:glucosinolate metabolic process"/>
    <property type="evidence" value="ECO:0007669"/>
    <property type="project" value="UniProtKB-ARBA"/>
</dbReference>
<dbReference type="SUPFAM" id="SSF117281">
    <property type="entry name" value="Kelch motif"/>
    <property type="match status" value="1"/>
</dbReference>
<evidence type="ECO:0000313" key="4">
    <source>
        <dbReference type="Proteomes" id="UP000053789"/>
    </source>
</evidence>
<keyword evidence="4" id="KW-1185">Reference proteome</keyword>
<evidence type="ECO:0000256" key="2">
    <source>
        <dbReference type="ARBA" id="ARBA00023004"/>
    </source>
</evidence>
<dbReference type="OrthoDB" id="10250130at2759"/>
<dbReference type="Gene3D" id="2.120.10.80">
    <property type="entry name" value="Kelch-type beta propeller"/>
    <property type="match status" value="2"/>
</dbReference>
<dbReference type="Proteomes" id="UP000053789">
    <property type="component" value="Unassembled WGS sequence"/>
</dbReference>